<dbReference type="Gene3D" id="1.20.1250.20">
    <property type="entry name" value="MFS general substrate transporter like domains"/>
    <property type="match status" value="1"/>
</dbReference>
<proteinExistence type="predicted"/>
<dbReference type="InterPro" id="IPR011701">
    <property type="entry name" value="MFS"/>
</dbReference>
<dbReference type="OrthoDB" id="2985014at2759"/>
<organism evidence="6 7">
    <name type="scientific">Aphis craccivora</name>
    <name type="common">Cowpea aphid</name>
    <dbReference type="NCBI Taxonomy" id="307492"/>
    <lineage>
        <taxon>Eukaryota</taxon>
        <taxon>Metazoa</taxon>
        <taxon>Ecdysozoa</taxon>
        <taxon>Arthropoda</taxon>
        <taxon>Hexapoda</taxon>
        <taxon>Insecta</taxon>
        <taxon>Pterygota</taxon>
        <taxon>Neoptera</taxon>
        <taxon>Paraneoptera</taxon>
        <taxon>Hemiptera</taxon>
        <taxon>Sternorrhyncha</taxon>
        <taxon>Aphidomorpha</taxon>
        <taxon>Aphidoidea</taxon>
        <taxon>Aphididae</taxon>
        <taxon>Aphidini</taxon>
        <taxon>Aphis</taxon>
        <taxon>Aphis</taxon>
    </lineage>
</organism>
<dbReference type="PANTHER" id="PTHR11662">
    <property type="entry name" value="SOLUTE CARRIER FAMILY 17"/>
    <property type="match status" value="1"/>
</dbReference>
<evidence type="ECO:0000256" key="4">
    <source>
        <dbReference type="ARBA" id="ARBA00023136"/>
    </source>
</evidence>
<comment type="subcellular location">
    <subcellularLocation>
        <location evidence="1">Membrane</location>
        <topology evidence="1">Multi-pass membrane protein</topology>
    </subcellularLocation>
</comment>
<sequence>MCGYLIAAFGWESVFYVSGGLGLLWAICWILLVYDTPAKHPTISIREKTYIENCLGKTIQTRSKPVRKIIAKIIDNVPTVI</sequence>
<gene>
    <name evidence="6" type="ORF">FWK35_00038927</name>
</gene>
<feature type="transmembrane region" description="Helical" evidence="5">
    <location>
        <begin position="14"/>
        <end position="34"/>
    </location>
</feature>
<dbReference type="InterPro" id="IPR036259">
    <property type="entry name" value="MFS_trans_sf"/>
</dbReference>
<keyword evidence="7" id="KW-1185">Reference proteome</keyword>
<evidence type="ECO:0000313" key="6">
    <source>
        <dbReference type="EMBL" id="KAF0716109.1"/>
    </source>
</evidence>
<evidence type="ECO:0000256" key="2">
    <source>
        <dbReference type="ARBA" id="ARBA00022692"/>
    </source>
</evidence>
<accession>A0A6G0VZY5</accession>
<keyword evidence="2 5" id="KW-0812">Transmembrane</keyword>
<dbReference type="PANTHER" id="PTHR11662:SF399">
    <property type="entry name" value="FI19708P1-RELATED"/>
    <property type="match status" value="1"/>
</dbReference>
<evidence type="ECO:0000256" key="1">
    <source>
        <dbReference type="ARBA" id="ARBA00004141"/>
    </source>
</evidence>
<dbReference type="SUPFAM" id="SSF103473">
    <property type="entry name" value="MFS general substrate transporter"/>
    <property type="match status" value="1"/>
</dbReference>
<evidence type="ECO:0000256" key="3">
    <source>
        <dbReference type="ARBA" id="ARBA00022989"/>
    </source>
</evidence>
<keyword evidence="4 5" id="KW-0472">Membrane</keyword>
<dbReference type="EMBL" id="VUJU01010048">
    <property type="protein sequence ID" value="KAF0716109.1"/>
    <property type="molecule type" value="Genomic_DNA"/>
</dbReference>
<evidence type="ECO:0000256" key="5">
    <source>
        <dbReference type="SAM" id="Phobius"/>
    </source>
</evidence>
<comment type="caution">
    <text evidence="6">The sequence shown here is derived from an EMBL/GenBank/DDBJ whole genome shotgun (WGS) entry which is preliminary data.</text>
</comment>
<dbReference type="GO" id="GO:0022857">
    <property type="term" value="F:transmembrane transporter activity"/>
    <property type="evidence" value="ECO:0007669"/>
    <property type="project" value="InterPro"/>
</dbReference>
<dbReference type="Pfam" id="PF07690">
    <property type="entry name" value="MFS_1"/>
    <property type="match status" value="1"/>
</dbReference>
<dbReference type="GO" id="GO:0006820">
    <property type="term" value="P:monoatomic anion transport"/>
    <property type="evidence" value="ECO:0007669"/>
    <property type="project" value="TreeGrafter"/>
</dbReference>
<name>A0A6G0VZY5_APHCR</name>
<dbReference type="GO" id="GO:0016020">
    <property type="term" value="C:membrane"/>
    <property type="evidence" value="ECO:0007669"/>
    <property type="project" value="UniProtKB-SubCell"/>
</dbReference>
<dbReference type="AlphaFoldDB" id="A0A6G0VZY5"/>
<dbReference type="InterPro" id="IPR050382">
    <property type="entry name" value="MFS_Na/Anion_cotransporter"/>
</dbReference>
<protein>
    <submittedName>
        <fullName evidence="6">Sialin-like</fullName>
    </submittedName>
</protein>
<keyword evidence="3 5" id="KW-1133">Transmembrane helix</keyword>
<reference evidence="6 7" key="1">
    <citation type="submission" date="2019-08" db="EMBL/GenBank/DDBJ databases">
        <title>Whole genome of Aphis craccivora.</title>
        <authorList>
            <person name="Voronova N.V."/>
            <person name="Shulinski R.S."/>
            <person name="Bandarenka Y.V."/>
            <person name="Zhorov D.G."/>
            <person name="Warner D."/>
        </authorList>
    </citation>
    <scope>NUCLEOTIDE SEQUENCE [LARGE SCALE GENOMIC DNA]</scope>
    <source>
        <strain evidence="6">180601</strain>
        <tissue evidence="6">Whole Body</tissue>
    </source>
</reference>
<dbReference type="Proteomes" id="UP000478052">
    <property type="component" value="Unassembled WGS sequence"/>
</dbReference>
<evidence type="ECO:0000313" key="7">
    <source>
        <dbReference type="Proteomes" id="UP000478052"/>
    </source>
</evidence>